<dbReference type="AlphaFoldDB" id="A0A2W5TW04"/>
<evidence type="ECO:0000256" key="1">
    <source>
        <dbReference type="ARBA" id="ARBA00007317"/>
    </source>
</evidence>
<dbReference type="SUPFAM" id="SSF47005">
    <property type="entry name" value="Peripheral subunit-binding domain of 2-oxo acid dehydrogenase complex"/>
    <property type="match status" value="1"/>
</dbReference>
<feature type="domain" description="Peripheral subunit-binding (PSBD)" evidence="11">
    <location>
        <begin position="145"/>
        <end position="182"/>
    </location>
</feature>
<dbReference type="InterPro" id="IPR036625">
    <property type="entry name" value="E3-bd_dom_sf"/>
</dbReference>
<comment type="function">
    <text evidence="6">The pyruvate dehydrogenase complex catalyzes the overall conversion of pyruvate to acetyl-CoA and CO(2). It contains multiple copies of three enzymatic components: pyruvate dehydrogenase (E1), dihydrolipoamide acetyltransferase (E2) and lipoamide dehydrogenase (E3).</text>
</comment>
<dbReference type="EMBL" id="QFQP01000002">
    <property type="protein sequence ID" value="PZR17473.1"/>
    <property type="molecule type" value="Genomic_DNA"/>
</dbReference>
<feature type="region of interest" description="Disordered" evidence="9">
    <location>
        <begin position="85"/>
        <end position="143"/>
    </location>
</feature>
<dbReference type="InterPro" id="IPR011053">
    <property type="entry name" value="Single_hybrid_motif"/>
</dbReference>
<evidence type="ECO:0000259" key="11">
    <source>
        <dbReference type="PROSITE" id="PS51826"/>
    </source>
</evidence>
<keyword evidence="3 8" id="KW-0808">Transferase</keyword>
<evidence type="ECO:0000256" key="5">
    <source>
        <dbReference type="ARBA" id="ARBA00023315"/>
    </source>
</evidence>
<feature type="region of interest" description="Disordered" evidence="9">
    <location>
        <begin position="182"/>
        <end position="211"/>
    </location>
</feature>
<evidence type="ECO:0000256" key="4">
    <source>
        <dbReference type="ARBA" id="ARBA00022823"/>
    </source>
</evidence>
<evidence type="ECO:0000256" key="8">
    <source>
        <dbReference type="RuleBase" id="RU361137"/>
    </source>
</evidence>
<dbReference type="InterPro" id="IPR004167">
    <property type="entry name" value="PSBD"/>
</dbReference>
<evidence type="ECO:0000259" key="10">
    <source>
        <dbReference type="PROSITE" id="PS50968"/>
    </source>
</evidence>
<dbReference type="InterPro" id="IPR006257">
    <property type="entry name" value="LAT1"/>
</dbReference>
<feature type="compositionally biased region" description="Basic and acidic residues" evidence="9">
    <location>
        <begin position="92"/>
        <end position="122"/>
    </location>
</feature>
<dbReference type="GO" id="GO:0045254">
    <property type="term" value="C:pyruvate dehydrogenase complex"/>
    <property type="evidence" value="ECO:0007669"/>
    <property type="project" value="UniProtKB-UniRule"/>
</dbReference>
<keyword evidence="4 8" id="KW-0450">Lipoyl</keyword>
<evidence type="ECO:0000256" key="9">
    <source>
        <dbReference type="SAM" id="MobiDB-lite"/>
    </source>
</evidence>
<organism evidence="12 13">
    <name type="scientific">Archangium gephyra</name>
    <dbReference type="NCBI Taxonomy" id="48"/>
    <lineage>
        <taxon>Bacteria</taxon>
        <taxon>Pseudomonadati</taxon>
        <taxon>Myxococcota</taxon>
        <taxon>Myxococcia</taxon>
        <taxon>Myxococcales</taxon>
        <taxon>Cystobacterineae</taxon>
        <taxon>Archangiaceae</taxon>
        <taxon>Archangium</taxon>
    </lineage>
</organism>
<dbReference type="EC" id="2.3.1.12" evidence="8"/>
<dbReference type="SUPFAM" id="SSF51230">
    <property type="entry name" value="Single hybrid motif"/>
    <property type="match status" value="1"/>
</dbReference>
<evidence type="ECO:0000313" key="12">
    <source>
        <dbReference type="EMBL" id="PZR17473.1"/>
    </source>
</evidence>
<dbReference type="FunFam" id="2.40.50.100:FF:000010">
    <property type="entry name" value="Acetyltransferase component of pyruvate dehydrogenase complex"/>
    <property type="match status" value="1"/>
</dbReference>
<dbReference type="InterPro" id="IPR001078">
    <property type="entry name" value="2-oxoacid_DH_actylTfrase"/>
</dbReference>
<dbReference type="Pfam" id="PF02817">
    <property type="entry name" value="E3_binding"/>
    <property type="match status" value="1"/>
</dbReference>
<dbReference type="InterPro" id="IPR023213">
    <property type="entry name" value="CAT-like_dom_sf"/>
</dbReference>
<dbReference type="CDD" id="cd06849">
    <property type="entry name" value="lipoyl_domain"/>
    <property type="match status" value="1"/>
</dbReference>
<dbReference type="InterPro" id="IPR003016">
    <property type="entry name" value="2-oxoA_DH_lipoyl-BS"/>
</dbReference>
<dbReference type="InterPro" id="IPR045257">
    <property type="entry name" value="E2/Pdx1"/>
</dbReference>
<proteinExistence type="inferred from homology"/>
<dbReference type="Gene3D" id="3.30.559.10">
    <property type="entry name" value="Chloramphenicol acetyltransferase-like domain"/>
    <property type="match status" value="1"/>
</dbReference>
<evidence type="ECO:0000313" key="13">
    <source>
        <dbReference type="Proteomes" id="UP000249061"/>
    </source>
</evidence>
<dbReference type="Pfam" id="PF00364">
    <property type="entry name" value="Biotin_lipoyl"/>
    <property type="match status" value="1"/>
</dbReference>
<comment type="caution">
    <text evidence="12">The sequence shown here is derived from an EMBL/GenBank/DDBJ whole genome shotgun (WGS) entry which is preliminary data.</text>
</comment>
<dbReference type="Gene3D" id="2.40.50.100">
    <property type="match status" value="1"/>
</dbReference>
<reference evidence="12 13" key="1">
    <citation type="submission" date="2017-08" db="EMBL/GenBank/DDBJ databases">
        <title>Infants hospitalized years apart are colonized by the same room-sourced microbial strains.</title>
        <authorList>
            <person name="Brooks B."/>
            <person name="Olm M.R."/>
            <person name="Firek B.A."/>
            <person name="Baker R."/>
            <person name="Thomas B.C."/>
            <person name="Morowitz M.J."/>
            <person name="Banfield J.F."/>
        </authorList>
    </citation>
    <scope>NUCLEOTIDE SEQUENCE [LARGE SCALE GENOMIC DNA]</scope>
    <source>
        <strain evidence="12">S2_003_000_R2_14</strain>
    </source>
</reference>
<dbReference type="Pfam" id="PF00198">
    <property type="entry name" value="2-oxoacid_dh"/>
    <property type="match status" value="1"/>
</dbReference>
<dbReference type="Gene3D" id="4.10.320.10">
    <property type="entry name" value="E3-binding domain"/>
    <property type="match status" value="1"/>
</dbReference>
<comment type="subunit">
    <text evidence="2">Forms a 24-polypeptide structural core with octahedral symmetry.</text>
</comment>
<comment type="similarity">
    <text evidence="1 8">Belongs to the 2-oxoacid dehydrogenase family.</text>
</comment>
<keyword evidence="5 8" id="KW-0012">Acyltransferase</keyword>
<dbReference type="InterPro" id="IPR000089">
    <property type="entry name" value="Biotin_lipoyl"/>
</dbReference>
<dbReference type="PROSITE" id="PS50968">
    <property type="entry name" value="BIOTINYL_LIPOYL"/>
    <property type="match status" value="1"/>
</dbReference>
<evidence type="ECO:0000256" key="6">
    <source>
        <dbReference type="ARBA" id="ARBA00025211"/>
    </source>
</evidence>
<evidence type="ECO:0000256" key="2">
    <source>
        <dbReference type="ARBA" id="ARBA00011484"/>
    </source>
</evidence>
<feature type="domain" description="Lipoyl-binding" evidence="10">
    <location>
        <begin position="2"/>
        <end position="77"/>
    </location>
</feature>
<protein>
    <recommendedName>
        <fullName evidence="8">Acetyltransferase component of pyruvate dehydrogenase complex</fullName>
        <ecNumber evidence="8">2.3.1.12</ecNumber>
    </recommendedName>
</protein>
<dbReference type="GO" id="GO:0004742">
    <property type="term" value="F:dihydrolipoyllysine-residue acetyltransferase activity"/>
    <property type="evidence" value="ECO:0007669"/>
    <property type="project" value="UniProtKB-UniRule"/>
</dbReference>
<sequence>MAIEILLPALSPTMSEGRITKWLKKEGDKVSSGDAIAEVETDKSNLEIEATDSGVLLKIVVPGGSSAPIGGVIGYLGKAGEAVPDAPAPKAAEQKAEAPKDEPKPAPKEDKEPPTARIKLEKATVPAKPRPAAKVEAPASGERLRASPLARKMAETEGLELSAIHGSGPNGRIVKRDVDEAMSAPPPAASKKGGAPIIRSTPGQRLPPESLPVSQMRKVIAQRLGEVKPGVPHFYLNIDVEMDQALKLREEAKTLELKVSVNDIVVKATAMAVRRFPRINQIFAGDSIQQLHTVDVGVAVAIEDGLITPIVKDADQKGVAEIGQEVRELAERAKKKSLKPDEYTGGSITVSNLGMFGIDSFIAVLNPPQAAILAVGKVEPKVVVRDGQMVIRQMMSITLSGDHRVIDGAVGAQYLQILRDMLEHPLRLLF</sequence>
<comment type="cofactor">
    <cofactor evidence="8">
        <name>(R)-lipoate</name>
        <dbReference type="ChEBI" id="CHEBI:83088"/>
    </cofactor>
    <text evidence="8">Binds 1 lipoyl cofactor covalently.</text>
</comment>
<dbReference type="PROSITE" id="PS00189">
    <property type="entry name" value="LIPOYL"/>
    <property type="match status" value="1"/>
</dbReference>
<dbReference type="Proteomes" id="UP000249061">
    <property type="component" value="Unassembled WGS sequence"/>
</dbReference>
<evidence type="ECO:0000256" key="3">
    <source>
        <dbReference type="ARBA" id="ARBA00022679"/>
    </source>
</evidence>
<dbReference type="GO" id="GO:0006086">
    <property type="term" value="P:pyruvate decarboxylation to acetyl-CoA"/>
    <property type="evidence" value="ECO:0007669"/>
    <property type="project" value="InterPro"/>
</dbReference>
<dbReference type="PANTHER" id="PTHR23151">
    <property type="entry name" value="DIHYDROLIPOAMIDE ACETYL/SUCCINYL-TRANSFERASE-RELATED"/>
    <property type="match status" value="1"/>
</dbReference>
<evidence type="ECO:0000256" key="7">
    <source>
        <dbReference type="ARBA" id="ARBA00048370"/>
    </source>
</evidence>
<dbReference type="PANTHER" id="PTHR23151:SF90">
    <property type="entry name" value="DIHYDROLIPOYLLYSINE-RESIDUE ACETYLTRANSFERASE COMPONENT OF PYRUVATE DEHYDROGENASE COMPLEX, MITOCHONDRIAL-RELATED"/>
    <property type="match status" value="1"/>
</dbReference>
<comment type="catalytic activity">
    <reaction evidence="7 8">
        <text>N(6)-[(R)-dihydrolipoyl]-L-lysyl-[protein] + acetyl-CoA = N(6)-[(R)-S(8)-acetyldihydrolipoyl]-L-lysyl-[protein] + CoA</text>
        <dbReference type="Rhea" id="RHEA:17017"/>
        <dbReference type="Rhea" id="RHEA-COMP:10475"/>
        <dbReference type="Rhea" id="RHEA-COMP:10478"/>
        <dbReference type="ChEBI" id="CHEBI:57287"/>
        <dbReference type="ChEBI" id="CHEBI:57288"/>
        <dbReference type="ChEBI" id="CHEBI:83100"/>
        <dbReference type="ChEBI" id="CHEBI:83111"/>
        <dbReference type="EC" id="2.3.1.12"/>
    </reaction>
</comment>
<dbReference type="PROSITE" id="PS51826">
    <property type="entry name" value="PSBD"/>
    <property type="match status" value="1"/>
</dbReference>
<dbReference type="SUPFAM" id="SSF52777">
    <property type="entry name" value="CoA-dependent acyltransferases"/>
    <property type="match status" value="1"/>
</dbReference>
<keyword evidence="12" id="KW-0670">Pyruvate</keyword>
<accession>A0A2W5TW04</accession>
<gene>
    <name evidence="12" type="ORF">DI536_03905</name>
</gene>
<name>A0A2W5TW04_9BACT</name>
<dbReference type="NCBIfam" id="TIGR01349">
    <property type="entry name" value="PDHac_trf_mito"/>
    <property type="match status" value="1"/>
</dbReference>